<dbReference type="Proteomes" id="UP000181951">
    <property type="component" value="Unassembled WGS sequence"/>
</dbReference>
<feature type="region of interest" description="Disordered" evidence="1">
    <location>
        <begin position="26"/>
        <end position="97"/>
    </location>
</feature>
<dbReference type="PANTHER" id="PTHR14969">
    <property type="entry name" value="SPHINGOSINE-1-PHOSPHATE PHOSPHOHYDROLASE"/>
    <property type="match status" value="1"/>
</dbReference>
<dbReference type="PANTHER" id="PTHR14969:SF13">
    <property type="entry name" value="AT30094P"/>
    <property type="match status" value="1"/>
</dbReference>
<name>A0A1H8LAQ2_9ACTN</name>
<evidence type="ECO:0000313" key="4">
    <source>
        <dbReference type="EMBL" id="SEO02207.1"/>
    </source>
</evidence>
<evidence type="ECO:0000259" key="3">
    <source>
        <dbReference type="SMART" id="SM00014"/>
    </source>
</evidence>
<dbReference type="InterPro" id="IPR036938">
    <property type="entry name" value="PAP2/HPO_sf"/>
</dbReference>
<feature type="transmembrane region" description="Helical" evidence="2">
    <location>
        <begin position="296"/>
        <end position="317"/>
    </location>
</feature>
<dbReference type="STRING" id="310780.SAMN05216267_1015142"/>
<dbReference type="CDD" id="cd03392">
    <property type="entry name" value="PAP2_like_2"/>
    <property type="match status" value="1"/>
</dbReference>
<feature type="transmembrane region" description="Helical" evidence="2">
    <location>
        <begin position="235"/>
        <end position="257"/>
    </location>
</feature>
<evidence type="ECO:0000256" key="2">
    <source>
        <dbReference type="SAM" id="Phobius"/>
    </source>
</evidence>
<dbReference type="Pfam" id="PF01569">
    <property type="entry name" value="PAP2"/>
    <property type="match status" value="1"/>
</dbReference>
<evidence type="ECO:0000313" key="5">
    <source>
        <dbReference type="Proteomes" id="UP000181951"/>
    </source>
</evidence>
<sequence>MKNVCGPDGEGVWGDVYGTRVTYGFRGTPREWRTPQKATRDNAPVNPHHRLGSALAHDTAGTTGPGNPRRSVGRSPQTPRDERSGDRPGRPGTLPPVPGRLTLFQRLAVLGTLGVLGAAGFAVLTWLVTAGGAPVRTDGRVLHWFLRTAAAHPGFGTTAHYLCKLGNIQVAVPVLLAAVAGTAWAARTAGLPRWWLPPAAAAVAMILVPVVVTLVKDAVHRPPPGLTVPDPSGYGYFPSGHTATSSVAFGAAALLLLPWARGRAARLVLAAGTPLLLLAVGFALVWCDYHWPTDVLASWCLTVVLLSGVAAAQVLAARAAAAPDRGSESPGDG</sequence>
<feature type="compositionally biased region" description="Basic and acidic residues" evidence="1">
    <location>
        <begin position="79"/>
        <end position="89"/>
    </location>
</feature>
<accession>A0A1H8LAQ2</accession>
<feature type="transmembrane region" description="Helical" evidence="2">
    <location>
        <begin position="194"/>
        <end position="215"/>
    </location>
</feature>
<dbReference type="InterPro" id="IPR000326">
    <property type="entry name" value="PAP2/HPO"/>
</dbReference>
<protein>
    <submittedName>
        <fullName evidence="4">PAP2 superfamily protein</fullName>
    </submittedName>
</protein>
<dbReference type="EMBL" id="FODD01000015">
    <property type="protein sequence ID" value="SEO02207.1"/>
    <property type="molecule type" value="Genomic_DNA"/>
</dbReference>
<keyword evidence="2" id="KW-0472">Membrane</keyword>
<reference evidence="4 5" key="1">
    <citation type="submission" date="2016-10" db="EMBL/GenBank/DDBJ databases">
        <authorList>
            <person name="de Groot N.N."/>
        </authorList>
    </citation>
    <scope>NUCLEOTIDE SEQUENCE [LARGE SCALE GENOMIC DNA]</scope>
    <source>
        <strain evidence="4 5">CGMCC 4.2026</strain>
    </source>
</reference>
<feature type="transmembrane region" description="Helical" evidence="2">
    <location>
        <begin position="107"/>
        <end position="128"/>
    </location>
</feature>
<keyword evidence="2" id="KW-0812">Transmembrane</keyword>
<gene>
    <name evidence="4" type="ORF">SAMN05216267_1015142</name>
</gene>
<feature type="domain" description="Phosphatidic acid phosphatase type 2/haloperoxidase" evidence="3">
    <location>
        <begin position="196"/>
        <end position="310"/>
    </location>
</feature>
<dbReference type="SMART" id="SM00014">
    <property type="entry name" value="acidPPc"/>
    <property type="match status" value="1"/>
</dbReference>
<dbReference type="Gene3D" id="1.20.144.10">
    <property type="entry name" value="Phosphatidic acid phosphatase type 2/haloperoxidase"/>
    <property type="match status" value="1"/>
</dbReference>
<keyword evidence="2" id="KW-1133">Transmembrane helix</keyword>
<feature type="compositionally biased region" description="Basic and acidic residues" evidence="1">
    <location>
        <begin position="28"/>
        <end position="40"/>
    </location>
</feature>
<proteinExistence type="predicted"/>
<evidence type="ECO:0000256" key="1">
    <source>
        <dbReference type="SAM" id="MobiDB-lite"/>
    </source>
</evidence>
<feature type="transmembrane region" description="Helical" evidence="2">
    <location>
        <begin position="264"/>
        <end position="284"/>
    </location>
</feature>
<dbReference type="SUPFAM" id="SSF48317">
    <property type="entry name" value="Acid phosphatase/Vanadium-dependent haloperoxidase"/>
    <property type="match status" value="1"/>
</dbReference>
<dbReference type="AlphaFoldDB" id="A0A1H8LAQ2"/>
<organism evidence="4 5">
    <name type="scientific">Actinacidiphila rubida</name>
    <dbReference type="NCBI Taxonomy" id="310780"/>
    <lineage>
        <taxon>Bacteria</taxon>
        <taxon>Bacillati</taxon>
        <taxon>Actinomycetota</taxon>
        <taxon>Actinomycetes</taxon>
        <taxon>Kitasatosporales</taxon>
        <taxon>Streptomycetaceae</taxon>
        <taxon>Actinacidiphila</taxon>
    </lineage>
</organism>
<feature type="transmembrane region" description="Helical" evidence="2">
    <location>
        <begin position="168"/>
        <end position="187"/>
    </location>
</feature>
<keyword evidence="5" id="KW-1185">Reference proteome</keyword>